<dbReference type="PANTHER" id="PTHR35174">
    <property type="entry name" value="BLL7171 PROTEIN-RELATED"/>
    <property type="match status" value="1"/>
</dbReference>
<evidence type="ECO:0000313" key="4">
    <source>
        <dbReference type="Proteomes" id="UP000014139"/>
    </source>
</evidence>
<comment type="caution">
    <text evidence="3">The sequence shown here is derived from an EMBL/GenBank/DDBJ whole genome shotgun (WGS) entry which is preliminary data.</text>
</comment>
<dbReference type="RefSeq" id="WP_004562355.1">
    <property type="nucleotide sequence ID" value="NZ_AOUO01000753.1"/>
</dbReference>
<gene>
    <name evidence="3" type="ORF">H480_43095</name>
</gene>
<proteinExistence type="inferred from homology"/>
<evidence type="ECO:0000256" key="1">
    <source>
        <dbReference type="ARBA" id="ARBA00007689"/>
    </source>
</evidence>
<organism evidence="3 4">
    <name type="scientific">Amycolatopsis vancoresmycina DSM 44592</name>
    <dbReference type="NCBI Taxonomy" id="1292037"/>
    <lineage>
        <taxon>Bacteria</taxon>
        <taxon>Bacillati</taxon>
        <taxon>Actinomycetota</taxon>
        <taxon>Actinomycetes</taxon>
        <taxon>Pseudonocardiales</taxon>
        <taxon>Pseudonocardiaceae</taxon>
        <taxon>Amycolatopsis</taxon>
    </lineage>
</organism>
<name>R1FG41_9PSEU</name>
<dbReference type="SUPFAM" id="SSF54909">
    <property type="entry name" value="Dimeric alpha+beta barrel"/>
    <property type="match status" value="1"/>
</dbReference>
<dbReference type="Pfam" id="PF03795">
    <property type="entry name" value="YCII"/>
    <property type="match status" value="1"/>
</dbReference>
<dbReference type="AlphaFoldDB" id="R1FG41"/>
<dbReference type="Gene3D" id="3.30.70.1060">
    <property type="entry name" value="Dimeric alpha+beta barrel"/>
    <property type="match status" value="1"/>
</dbReference>
<dbReference type="InterPro" id="IPR011008">
    <property type="entry name" value="Dimeric_a/b-barrel"/>
</dbReference>
<dbReference type="InterPro" id="IPR005545">
    <property type="entry name" value="YCII"/>
</dbReference>
<dbReference type="EMBL" id="AOUO01000753">
    <property type="protein sequence ID" value="EOD58583.1"/>
    <property type="molecule type" value="Genomic_DNA"/>
</dbReference>
<keyword evidence="4" id="KW-1185">Reference proteome</keyword>
<dbReference type="PANTHER" id="PTHR35174:SF4">
    <property type="entry name" value="BLL7163 PROTEIN"/>
    <property type="match status" value="1"/>
</dbReference>
<comment type="similarity">
    <text evidence="1">Belongs to the YciI family.</text>
</comment>
<feature type="domain" description="YCII-related" evidence="2">
    <location>
        <begin position="1"/>
        <end position="116"/>
    </location>
</feature>
<dbReference type="PATRIC" id="fig|1292037.4.peg.8077"/>
<accession>R1FG41</accession>
<reference evidence="3 4" key="1">
    <citation type="submission" date="2013-02" db="EMBL/GenBank/DDBJ databases">
        <title>Draft genome sequence of Amycolatopsis vancoresmycina strain DSM 44592T.</title>
        <authorList>
            <person name="Kumar S."/>
            <person name="Kaur N."/>
            <person name="Kaur C."/>
            <person name="Raghava G.P.S."/>
            <person name="Mayilraj S."/>
        </authorList>
    </citation>
    <scope>NUCLEOTIDE SEQUENCE [LARGE SCALE GENOMIC DNA]</scope>
    <source>
        <strain evidence="3 4">DSM 44592</strain>
    </source>
</reference>
<dbReference type="OrthoDB" id="668782at2"/>
<dbReference type="Proteomes" id="UP000014139">
    <property type="component" value="Unassembled WGS sequence"/>
</dbReference>
<evidence type="ECO:0000259" key="2">
    <source>
        <dbReference type="Pfam" id="PF03795"/>
    </source>
</evidence>
<protein>
    <recommendedName>
        <fullName evidence="2">YCII-related domain-containing protein</fullName>
    </recommendedName>
</protein>
<sequence length="116" mass="12387">MRFLVMVKADAEADAAGLKPDAEDLAAMTKFNDRLFSEGRIVLVDGLTPSAEGARVVFDGEVEPKVIDGPFAETKELVAGFWVLNGESLEDVVALMKQAPNPGAKSGVLEIRPISE</sequence>
<dbReference type="eggNOG" id="COG3795">
    <property type="taxonomic scope" value="Bacteria"/>
</dbReference>
<evidence type="ECO:0000313" key="3">
    <source>
        <dbReference type="EMBL" id="EOD58583.1"/>
    </source>
</evidence>